<keyword evidence="3" id="KW-0227">DNA damage</keyword>
<evidence type="ECO:0000256" key="9">
    <source>
        <dbReference type="ARBA" id="ARBA00023204"/>
    </source>
</evidence>
<evidence type="ECO:0000313" key="13">
    <source>
        <dbReference type="Proteomes" id="UP000557872"/>
    </source>
</evidence>
<keyword evidence="10" id="KW-0413">Isomerase</keyword>
<evidence type="ECO:0000256" key="4">
    <source>
        <dbReference type="ARBA" id="ARBA00022801"/>
    </source>
</evidence>
<evidence type="ECO:0000256" key="8">
    <source>
        <dbReference type="ARBA" id="ARBA00023125"/>
    </source>
</evidence>
<name>A0A851GA15_9BACT</name>
<keyword evidence="7" id="KW-0067">ATP-binding</keyword>
<sequence length="561" mass="61836">MISHHFSRFINRHHQPQHPDFTTLVRRLCDAVDAGSSCLDLSSQSEHPAETWREILACDRDGSAVASPGGSAPLILTEDNRLYLQRYYQHEQHIVRAVNQRIRTTTGDLAPSILQRIEDLFETTEGNDQAHAALRALKHSFTIISGGPGTGKTTTVLKILLLLKESLIFTHPSECLLLAPTGKAADRLRQSILTGMKALKINDPEFPTETSTIHRALGYLQGSIEFKHDAQNPLQAKVVIVDETSMTDLTLMSRLMEALPAETRVILLGDKNQLASVQVGTVLGDLMEVAESPGHSLSECAVTLNRSYRTQGPISAACSAIRDGNADNAWQEIMHSETDVAGALIHHTLPDHPAAALTPFVQQHWLPVLKNNTMTDEEKLQAIDRFRILCPTHNGRYGIKAINTAVDHILSRHGIDTSSTWYPGRSVIVQTNDYALNIFNGDTGLVGQSDDSTYVSFPSNEEPRNISPALLPEVHTAWALTIHRTQGSEYDHILLIIPPCSESPILSRELLYTGLSRAKQSATLWCTEQSFSDTVNSTVQRASGLPQMLRGKAQNHVTNPH</sequence>
<dbReference type="InterPro" id="IPR050534">
    <property type="entry name" value="Coronavir_polyprotein_1ab"/>
</dbReference>
<accession>A0A851GA15</accession>
<protein>
    <submittedName>
        <fullName evidence="12">Exodeoxyribonuclease V subunit alpha</fullName>
        <ecNumber evidence="12">3.1.11.5</ecNumber>
    </submittedName>
</protein>
<feature type="domain" description="UvrD-like helicase C-terminal" evidence="11">
    <location>
        <begin position="477"/>
        <end position="524"/>
    </location>
</feature>
<dbReference type="Proteomes" id="UP000557872">
    <property type="component" value="Unassembled WGS sequence"/>
</dbReference>
<keyword evidence="6" id="KW-0269">Exonuclease</keyword>
<dbReference type="CDD" id="cd18809">
    <property type="entry name" value="SF1_C_RecD"/>
    <property type="match status" value="1"/>
</dbReference>
<reference evidence="12 13" key="1">
    <citation type="submission" date="2020-07" db="EMBL/GenBank/DDBJ databases">
        <title>Roseicoccus Jingziensis gen. nov., sp. nov., isolated from coastal seawater.</title>
        <authorList>
            <person name="Feng X."/>
        </authorList>
    </citation>
    <scope>NUCLEOTIDE SEQUENCE [LARGE SCALE GENOMIC DNA]</scope>
    <source>
        <strain evidence="12 13">N1E253</strain>
    </source>
</reference>
<gene>
    <name evidence="12" type="primary">recD</name>
    <name evidence="12" type="ORF">HW115_03075</name>
</gene>
<proteinExistence type="inferred from homology"/>
<evidence type="ECO:0000256" key="2">
    <source>
        <dbReference type="ARBA" id="ARBA00022741"/>
    </source>
</evidence>
<evidence type="ECO:0000313" key="12">
    <source>
        <dbReference type="EMBL" id="NWK54578.1"/>
    </source>
</evidence>
<dbReference type="GO" id="GO:0017116">
    <property type="term" value="F:single-stranded DNA helicase activity"/>
    <property type="evidence" value="ECO:0007669"/>
    <property type="project" value="TreeGrafter"/>
</dbReference>
<evidence type="ECO:0000256" key="7">
    <source>
        <dbReference type="ARBA" id="ARBA00022840"/>
    </source>
</evidence>
<dbReference type="GO" id="GO:0005524">
    <property type="term" value="F:ATP binding"/>
    <property type="evidence" value="ECO:0007669"/>
    <property type="project" value="UniProtKB-KW"/>
</dbReference>
<keyword evidence="8" id="KW-0238">DNA-binding</keyword>
<keyword evidence="1" id="KW-0540">Nuclease</keyword>
<evidence type="ECO:0000259" key="11">
    <source>
        <dbReference type="Pfam" id="PF13538"/>
    </source>
</evidence>
<dbReference type="PANTHER" id="PTHR43788:SF6">
    <property type="entry name" value="DNA HELICASE B"/>
    <property type="match status" value="1"/>
</dbReference>
<dbReference type="Pfam" id="PF13538">
    <property type="entry name" value="UvrD_C_2"/>
    <property type="match status" value="1"/>
</dbReference>
<dbReference type="NCBIfam" id="TIGR01447">
    <property type="entry name" value="recD"/>
    <property type="match status" value="1"/>
</dbReference>
<organism evidence="12 13">
    <name type="scientific">Oceaniferula marina</name>
    <dbReference type="NCBI Taxonomy" id="2748318"/>
    <lineage>
        <taxon>Bacteria</taxon>
        <taxon>Pseudomonadati</taxon>
        <taxon>Verrucomicrobiota</taxon>
        <taxon>Verrucomicrobiia</taxon>
        <taxon>Verrucomicrobiales</taxon>
        <taxon>Verrucomicrobiaceae</taxon>
        <taxon>Oceaniferula</taxon>
    </lineage>
</organism>
<dbReference type="GO" id="GO:0006302">
    <property type="term" value="P:double-strand break repair"/>
    <property type="evidence" value="ECO:0007669"/>
    <property type="project" value="InterPro"/>
</dbReference>
<keyword evidence="4 12" id="KW-0378">Hydrolase</keyword>
<evidence type="ECO:0000256" key="6">
    <source>
        <dbReference type="ARBA" id="ARBA00022839"/>
    </source>
</evidence>
<keyword evidence="9" id="KW-0234">DNA repair</keyword>
<keyword evidence="5" id="KW-0347">Helicase</keyword>
<dbReference type="InterPro" id="IPR027785">
    <property type="entry name" value="UvrD-like_helicase_C"/>
</dbReference>
<dbReference type="GO" id="GO:0003677">
    <property type="term" value="F:DNA binding"/>
    <property type="evidence" value="ECO:0007669"/>
    <property type="project" value="UniProtKB-KW"/>
</dbReference>
<dbReference type="InterPro" id="IPR041851">
    <property type="entry name" value="RecD_N_sf"/>
</dbReference>
<dbReference type="Pfam" id="PF13245">
    <property type="entry name" value="AAA_19"/>
    <property type="match status" value="1"/>
</dbReference>
<dbReference type="Gene3D" id="1.10.10.1020">
    <property type="entry name" value="RecBCD complex, subunit RecD, N-terminal domain"/>
    <property type="match status" value="1"/>
</dbReference>
<evidence type="ECO:0000256" key="5">
    <source>
        <dbReference type="ARBA" id="ARBA00022806"/>
    </source>
</evidence>
<dbReference type="HAMAP" id="MF_01487">
    <property type="entry name" value="RecD"/>
    <property type="match status" value="1"/>
</dbReference>
<dbReference type="GO" id="GO:0009338">
    <property type="term" value="C:exodeoxyribonuclease V complex"/>
    <property type="evidence" value="ECO:0007669"/>
    <property type="project" value="InterPro"/>
</dbReference>
<dbReference type="EMBL" id="JACBAZ010000001">
    <property type="protein sequence ID" value="NWK54578.1"/>
    <property type="molecule type" value="Genomic_DNA"/>
</dbReference>
<dbReference type="GO" id="GO:0006310">
    <property type="term" value="P:DNA recombination"/>
    <property type="evidence" value="ECO:0007669"/>
    <property type="project" value="InterPro"/>
</dbReference>
<dbReference type="AlphaFoldDB" id="A0A851GA15"/>
<keyword evidence="2" id="KW-0547">Nucleotide-binding</keyword>
<evidence type="ECO:0000256" key="10">
    <source>
        <dbReference type="ARBA" id="ARBA00023235"/>
    </source>
</evidence>
<dbReference type="Gene3D" id="3.40.50.300">
    <property type="entry name" value="P-loop containing nucleotide triphosphate hydrolases"/>
    <property type="match status" value="3"/>
</dbReference>
<dbReference type="EC" id="3.1.11.5" evidence="12"/>
<dbReference type="InterPro" id="IPR006344">
    <property type="entry name" value="RecD"/>
</dbReference>
<dbReference type="PANTHER" id="PTHR43788">
    <property type="entry name" value="DNA2/NAM7 HELICASE FAMILY MEMBER"/>
    <property type="match status" value="1"/>
</dbReference>
<dbReference type="GO" id="GO:0008854">
    <property type="term" value="F:exodeoxyribonuclease V activity"/>
    <property type="evidence" value="ECO:0007669"/>
    <property type="project" value="UniProtKB-EC"/>
</dbReference>
<dbReference type="CDD" id="cd17933">
    <property type="entry name" value="DEXSc_RecD-like"/>
    <property type="match status" value="1"/>
</dbReference>
<dbReference type="SUPFAM" id="SSF52540">
    <property type="entry name" value="P-loop containing nucleoside triphosphate hydrolases"/>
    <property type="match status" value="1"/>
</dbReference>
<evidence type="ECO:0000256" key="3">
    <source>
        <dbReference type="ARBA" id="ARBA00022763"/>
    </source>
</evidence>
<evidence type="ECO:0000256" key="1">
    <source>
        <dbReference type="ARBA" id="ARBA00022722"/>
    </source>
</evidence>
<keyword evidence="13" id="KW-1185">Reference proteome</keyword>
<dbReference type="InterPro" id="IPR027417">
    <property type="entry name" value="P-loop_NTPase"/>
</dbReference>
<comment type="caution">
    <text evidence="12">The sequence shown here is derived from an EMBL/GenBank/DDBJ whole genome shotgun (WGS) entry which is preliminary data.</text>
</comment>